<feature type="domain" description="Large polyvalent protein-associated" evidence="6">
    <location>
        <begin position="750"/>
        <end position="832"/>
    </location>
</feature>
<evidence type="ECO:0000259" key="5">
    <source>
        <dbReference type="Pfam" id="PF14191"/>
    </source>
</evidence>
<feature type="domain" description="N-terminal" evidence="3">
    <location>
        <begin position="5"/>
        <end position="131"/>
    </location>
</feature>
<dbReference type="EMBL" id="DWWD01000011">
    <property type="protein sequence ID" value="HJC49353.1"/>
    <property type="molecule type" value="Genomic_DNA"/>
</dbReference>
<feature type="coiled-coil region" evidence="1">
    <location>
        <begin position="280"/>
        <end position="314"/>
    </location>
</feature>
<dbReference type="Gene3D" id="1.10.10.2910">
    <property type="match status" value="1"/>
</dbReference>
<dbReference type="AlphaFoldDB" id="A0A9D2PI97"/>
<protein>
    <submittedName>
        <fullName evidence="8">DUF3849 domain-containing protein</fullName>
    </submittedName>
</protein>
<reference evidence="8" key="1">
    <citation type="journal article" date="2021" name="PeerJ">
        <title>Extensive microbial diversity within the chicken gut microbiome revealed by metagenomics and culture.</title>
        <authorList>
            <person name="Gilroy R."/>
            <person name="Ravi A."/>
            <person name="Getino M."/>
            <person name="Pursley I."/>
            <person name="Horton D.L."/>
            <person name="Alikhan N.F."/>
            <person name="Baker D."/>
            <person name="Gharbi K."/>
            <person name="Hall N."/>
            <person name="Watson M."/>
            <person name="Adriaenssens E.M."/>
            <person name="Foster-Nyarko E."/>
            <person name="Jarju S."/>
            <person name="Secka A."/>
            <person name="Antonio M."/>
            <person name="Oren A."/>
            <person name="Chaudhuri R.R."/>
            <person name="La Ragione R."/>
            <person name="Hildebrand F."/>
            <person name="Pallen M.J."/>
        </authorList>
    </citation>
    <scope>NUCLEOTIDE SEQUENCE</scope>
    <source>
        <strain evidence="8">ChiSjej3B21-8574</strain>
    </source>
</reference>
<evidence type="ECO:0000256" key="2">
    <source>
        <dbReference type="SAM" id="MobiDB-lite"/>
    </source>
</evidence>
<dbReference type="InterPro" id="IPR041258">
    <property type="entry name" value="LPD18"/>
</dbReference>
<reference evidence="8" key="2">
    <citation type="submission" date="2021-04" db="EMBL/GenBank/DDBJ databases">
        <authorList>
            <person name="Gilroy R."/>
        </authorList>
    </citation>
    <scope>NUCLEOTIDE SEQUENCE</scope>
    <source>
        <strain evidence="8">ChiSjej3B21-8574</strain>
    </source>
</reference>
<dbReference type="InterPro" id="IPR040568">
    <property type="entry name" value="LPD16"/>
</dbReference>
<evidence type="ECO:0000259" key="6">
    <source>
        <dbReference type="Pfam" id="PF18830"/>
    </source>
</evidence>
<evidence type="ECO:0000313" key="8">
    <source>
        <dbReference type="EMBL" id="HJC49353.1"/>
    </source>
</evidence>
<keyword evidence="1" id="KW-0175">Coiled coil</keyword>
<dbReference type="GO" id="GO:0003697">
    <property type="term" value="F:single-stranded DNA binding"/>
    <property type="evidence" value="ECO:0007669"/>
    <property type="project" value="InterPro"/>
</dbReference>
<feature type="domain" description="Large polyvalent protein-associated" evidence="7">
    <location>
        <begin position="570"/>
        <end position="649"/>
    </location>
</feature>
<gene>
    <name evidence="8" type="ORF">H9754_02015</name>
</gene>
<name>A0A9D2PI97_9FIRM</name>
<sequence>MAENKNQRMKEITERLEQGVKEIFTSEMYMEYLKTMSQFHDYSFNNTLLIHLQKPDATLVAGYQAWQKKFHRQVRRGEKGIQIIAPAPIREKEEIEKIDPVTMEPVLKPDGTPETEEVVYTIPRFRITTVFDVSQTEGEPLPELETPELMGNVENYEVFMGAIQDVSPVPFRFDEIPSGAKGYYSSEDKEIVIQERMSECQTMKTSIHEVTHAKLHDRDIMEEMGEKKDKLTKEVEAESVAYIVCQYFGLDTSDYSFPYIAGWSSDKEMKELRASMDTIRKTASEFIDQMEERMQELKKEVQRHQEKALFEEENDRYGIYQIQDGGKGEAYRFMGMAYLQEKGMAVAGADYQFVYGDNLREESTLESIYEKFNVDHPADYRGHSLSVSDVVVLRKDGKLTAHYVDSFGYQELPDFVMQRMEIQEIQTAEKVYPPLYLSDLSYAVEHGNADAYLDSRRLNLDCKQAIETAISGHFDGYHLAHDAAAEVVEMYGTERVSFVLACTIQHLKTDGRFSKETKEWADSFIIPENMGRGMDLNADYVVTSHPAVLDGFIGLARNEMREHGSEKVTGQISQETKGFSVDGHFGTWHTAEGKEIAGESFFRMEHDEYGNTVAGIIVNADGKLVAEDVEHGFDVGAMEAITEYLNEKIPEPFIKQFYVVNDAYGIKADREYQYFDNVDDALTAYHKLPNHLERQIGMESTETEPSRMTLIKCKNGIDELEDIAGSSISGKWVNEEAKDALRKAKIYLENRDTEIAYEIPGTHEYFYIQTTPGGYDYTFYNEKYRDIDGGIYENSDISIKEAAEDILEEEGISLQNCHVVACEAFTEKVAQAEEIVLHGEKNTQEREVDEKEILALAEEFRQFSYDFQFYEYQDCADEQERDTQKLVEQIRNGETQDVEHWLKETIDESRDEEEVEAARALLEKLDRISGTVQKKTDVQEGKISFYVAECMEFAVLGEYHDNLTLEDAYRRYEMIPADRMNGGKGIGFQLEDGSLYAGEYELMRGGKISRDLIDMVPHYKESPLVQKAIADMEKILSSREEQLSSARIAAEEIKQPEPKSGSVKQSVLAALRERQARMKAEEQKQENRKPEQGIKGRRKGEPEL</sequence>
<accession>A0A9D2PI97</accession>
<dbReference type="Pfam" id="PF14191">
    <property type="entry name" value="YodL"/>
    <property type="match status" value="1"/>
</dbReference>
<evidence type="ECO:0000256" key="1">
    <source>
        <dbReference type="SAM" id="Coils"/>
    </source>
</evidence>
<organism evidence="8 9">
    <name type="scientific">Candidatus Anaerostipes avistercoris</name>
    <dbReference type="NCBI Taxonomy" id="2838462"/>
    <lineage>
        <taxon>Bacteria</taxon>
        <taxon>Bacillati</taxon>
        <taxon>Bacillota</taxon>
        <taxon>Clostridia</taxon>
        <taxon>Lachnospirales</taxon>
        <taxon>Lachnospiraceae</taxon>
        <taxon>Anaerostipes</taxon>
    </lineage>
</organism>
<dbReference type="Pfam" id="PF18832">
    <property type="entry name" value="LPD18"/>
    <property type="match status" value="1"/>
</dbReference>
<dbReference type="Pfam" id="PF12960">
    <property type="entry name" value="DUF3849"/>
    <property type="match status" value="1"/>
</dbReference>
<dbReference type="InterPro" id="IPR024383">
    <property type="entry name" value="DUF3849"/>
</dbReference>
<evidence type="ECO:0000313" key="9">
    <source>
        <dbReference type="Proteomes" id="UP000823904"/>
    </source>
</evidence>
<feature type="domain" description="DUF3849" evidence="4">
    <location>
        <begin position="436"/>
        <end position="560"/>
    </location>
</feature>
<evidence type="ECO:0000259" key="3">
    <source>
        <dbReference type="Pfam" id="PF08401"/>
    </source>
</evidence>
<dbReference type="Pfam" id="PF08401">
    <property type="entry name" value="ArdcN"/>
    <property type="match status" value="1"/>
</dbReference>
<proteinExistence type="predicted"/>
<dbReference type="Pfam" id="PF18830">
    <property type="entry name" value="LPD16"/>
    <property type="match status" value="1"/>
</dbReference>
<feature type="compositionally biased region" description="Basic and acidic residues" evidence="2">
    <location>
        <begin position="1071"/>
        <end position="1104"/>
    </location>
</feature>
<dbReference type="Proteomes" id="UP000823904">
    <property type="component" value="Unassembled WGS sequence"/>
</dbReference>
<dbReference type="InterPro" id="IPR025923">
    <property type="entry name" value="YodL-like_dom"/>
</dbReference>
<feature type="region of interest" description="Disordered" evidence="2">
    <location>
        <begin position="1051"/>
        <end position="1104"/>
    </location>
</feature>
<evidence type="ECO:0000259" key="4">
    <source>
        <dbReference type="Pfam" id="PF12960"/>
    </source>
</evidence>
<comment type="caution">
    <text evidence="8">The sequence shown here is derived from an EMBL/GenBank/DDBJ whole genome shotgun (WGS) entry which is preliminary data.</text>
</comment>
<evidence type="ECO:0000259" key="7">
    <source>
        <dbReference type="Pfam" id="PF18832"/>
    </source>
</evidence>
<feature type="domain" description="YodL-like" evidence="5">
    <location>
        <begin position="317"/>
        <end position="415"/>
    </location>
</feature>
<dbReference type="InterPro" id="IPR013610">
    <property type="entry name" value="ArdC_N"/>
</dbReference>